<reference evidence="1 2" key="1">
    <citation type="submission" date="2018-02" db="EMBL/GenBank/DDBJ databases">
        <title>The genomes of Aspergillus section Nigri reveals drivers in fungal speciation.</title>
        <authorList>
            <consortium name="DOE Joint Genome Institute"/>
            <person name="Vesth T.C."/>
            <person name="Nybo J."/>
            <person name="Theobald S."/>
            <person name="Brandl J."/>
            <person name="Frisvad J.C."/>
            <person name="Nielsen K.F."/>
            <person name="Lyhne E.K."/>
            <person name="Kogle M.E."/>
            <person name="Kuo A."/>
            <person name="Riley R."/>
            <person name="Clum A."/>
            <person name="Nolan M."/>
            <person name="Lipzen A."/>
            <person name="Salamov A."/>
            <person name="Henrissat B."/>
            <person name="Wiebenga A."/>
            <person name="De vries R.P."/>
            <person name="Grigoriev I.V."/>
            <person name="Mortensen U.H."/>
            <person name="Andersen M.R."/>
            <person name="Baker S.E."/>
        </authorList>
    </citation>
    <scope>NUCLEOTIDE SEQUENCE [LARGE SCALE GENOMIC DNA]</scope>
    <source>
        <strain evidence="1 2">CBS 707.79</strain>
    </source>
</reference>
<dbReference type="AlphaFoldDB" id="A0A319DG75"/>
<keyword evidence="2" id="KW-1185">Reference proteome</keyword>
<organism evidence="1 2">
    <name type="scientific">Aspergillus ellipticus CBS 707.79</name>
    <dbReference type="NCBI Taxonomy" id="1448320"/>
    <lineage>
        <taxon>Eukaryota</taxon>
        <taxon>Fungi</taxon>
        <taxon>Dikarya</taxon>
        <taxon>Ascomycota</taxon>
        <taxon>Pezizomycotina</taxon>
        <taxon>Eurotiomycetes</taxon>
        <taxon>Eurotiomycetidae</taxon>
        <taxon>Eurotiales</taxon>
        <taxon>Aspergillaceae</taxon>
        <taxon>Aspergillus</taxon>
        <taxon>Aspergillus subgen. Circumdati</taxon>
    </lineage>
</organism>
<gene>
    <name evidence="1" type="ORF">BO71DRAFT_181450</name>
</gene>
<evidence type="ECO:0000313" key="2">
    <source>
        <dbReference type="Proteomes" id="UP000247810"/>
    </source>
</evidence>
<dbReference type="VEuPathDB" id="FungiDB:BO71DRAFT_181450"/>
<evidence type="ECO:0000313" key="1">
    <source>
        <dbReference type="EMBL" id="PYH96329.1"/>
    </source>
</evidence>
<proteinExistence type="predicted"/>
<accession>A0A319DG75</accession>
<name>A0A319DG75_9EURO</name>
<dbReference type="Proteomes" id="UP000247810">
    <property type="component" value="Unassembled WGS sequence"/>
</dbReference>
<dbReference type="EMBL" id="KZ825839">
    <property type="protein sequence ID" value="PYH96329.1"/>
    <property type="molecule type" value="Genomic_DNA"/>
</dbReference>
<protein>
    <submittedName>
        <fullName evidence="1">Uncharacterized protein</fullName>
    </submittedName>
</protein>
<sequence length="177" mass="19384">MCLPCMAGREMIRLDDGDRNQQHAMHILLRTTQPSAQLELEDCMLIDNRDATSASGVMLPKGDFSCRFVDRPAEGSARRMDCRDGGWMEGRMAGADASQRLAGCRIIMLTPSCHYCLPSVHNPILCGPSFIHSFCLSVCLPCLPVSPPNSENNCRCGAWLVGWGSMRNHDCANAKPG</sequence>